<sequence>MSAGDPMYALEKFGLQNPWILWRLQRGEMDQLCPRCRGKGVVIASPCVRRELVMGEFTTCKPATGCDDCRSTCPECRGSRLLPPEPLHAEDFGDEVSRETARRLLGGLDVSDQPRIDRNPRAL</sequence>
<protein>
    <submittedName>
        <fullName evidence="1">Uncharacterized protein</fullName>
    </submittedName>
</protein>
<dbReference type="EMBL" id="LAZR01000328">
    <property type="protein sequence ID" value="KKN74380.1"/>
    <property type="molecule type" value="Genomic_DNA"/>
</dbReference>
<dbReference type="AlphaFoldDB" id="A0A0F9SZQ2"/>
<gene>
    <name evidence="1" type="ORF">LCGC14_0391810</name>
</gene>
<proteinExistence type="predicted"/>
<accession>A0A0F9SZQ2</accession>
<evidence type="ECO:0000313" key="1">
    <source>
        <dbReference type="EMBL" id="KKN74380.1"/>
    </source>
</evidence>
<comment type="caution">
    <text evidence="1">The sequence shown here is derived from an EMBL/GenBank/DDBJ whole genome shotgun (WGS) entry which is preliminary data.</text>
</comment>
<name>A0A0F9SZQ2_9ZZZZ</name>
<organism evidence="1">
    <name type="scientific">marine sediment metagenome</name>
    <dbReference type="NCBI Taxonomy" id="412755"/>
    <lineage>
        <taxon>unclassified sequences</taxon>
        <taxon>metagenomes</taxon>
        <taxon>ecological metagenomes</taxon>
    </lineage>
</organism>
<reference evidence="1" key="1">
    <citation type="journal article" date="2015" name="Nature">
        <title>Complex archaea that bridge the gap between prokaryotes and eukaryotes.</title>
        <authorList>
            <person name="Spang A."/>
            <person name="Saw J.H."/>
            <person name="Jorgensen S.L."/>
            <person name="Zaremba-Niedzwiedzka K."/>
            <person name="Martijn J."/>
            <person name="Lind A.E."/>
            <person name="van Eijk R."/>
            <person name="Schleper C."/>
            <person name="Guy L."/>
            <person name="Ettema T.J."/>
        </authorList>
    </citation>
    <scope>NUCLEOTIDE SEQUENCE</scope>
</reference>